<dbReference type="Proteomes" id="UP000092668">
    <property type="component" value="Unassembled WGS sequence"/>
</dbReference>
<name>A0A1B8S8P2_9MYCO</name>
<gene>
    <name evidence="1" type="ORF">ACT18_24995</name>
</gene>
<dbReference type="EMBL" id="LFOE01000194">
    <property type="protein sequence ID" value="OBY29090.1"/>
    <property type="molecule type" value="Genomic_DNA"/>
</dbReference>
<organism evidence="1 2">
    <name type="scientific">Mycolicibacter kumamotonensis</name>
    <dbReference type="NCBI Taxonomy" id="354243"/>
    <lineage>
        <taxon>Bacteria</taxon>
        <taxon>Bacillati</taxon>
        <taxon>Actinomycetota</taxon>
        <taxon>Actinomycetes</taxon>
        <taxon>Mycobacteriales</taxon>
        <taxon>Mycobacteriaceae</taxon>
        <taxon>Mycolicibacter</taxon>
    </lineage>
</organism>
<evidence type="ECO:0000313" key="1">
    <source>
        <dbReference type="EMBL" id="OBY29090.1"/>
    </source>
</evidence>
<proteinExistence type="predicted"/>
<comment type="caution">
    <text evidence="1">The sequence shown here is derived from an EMBL/GenBank/DDBJ whole genome shotgun (WGS) entry which is preliminary data.</text>
</comment>
<sequence>MPPACCSTCWWRFSRWTASPPSKAAARVWNSVAWRSKRPVWGRSPGWASLVSSVPRAGWV</sequence>
<evidence type="ECO:0000313" key="2">
    <source>
        <dbReference type="Proteomes" id="UP000092668"/>
    </source>
</evidence>
<reference evidence="1 2" key="1">
    <citation type="submission" date="2015-06" db="EMBL/GenBank/DDBJ databases">
        <title>Genome sequence of Mycobacterium kumamotonense strain Roo.</title>
        <authorList>
            <person name="Greninger A.L."/>
            <person name="Cunningham G."/>
            <person name="Miller S."/>
        </authorList>
    </citation>
    <scope>NUCLEOTIDE SEQUENCE [LARGE SCALE GENOMIC DNA]</scope>
    <source>
        <strain evidence="1 2">Roo</strain>
    </source>
</reference>
<protein>
    <submittedName>
        <fullName evidence="1">Uncharacterized protein</fullName>
    </submittedName>
</protein>
<keyword evidence="2" id="KW-1185">Reference proteome</keyword>
<accession>A0A1B8S8P2</accession>
<dbReference type="AlphaFoldDB" id="A0A1B8S8P2"/>